<reference evidence="2 3" key="1">
    <citation type="submission" date="2007-06" db="EMBL/GenBank/DDBJ databases">
        <title>The Genome Sequence of Coccidioides posadasii RMSCC_3488.</title>
        <authorList>
            <consortium name="Coccidioides Genome Resources Consortium"/>
            <consortium name="The Broad Institute Genome Sequencing Platform"/>
            <person name="Henn M.R."/>
            <person name="Sykes S."/>
            <person name="Young S."/>
            <person name="Jaffe D."/>
            <person name="Berlin A."/>
            <person name="Alvarez P."/>
            <person name="Butler J."/>
            <person name="Gnerre S."/>
            <person name="Grabherr M."/>
            <person name="Mauceli E."/>
            <person name="Brockman W."/>
            <person name="Kodira C."/>
            <person name="Alvarado L."/>
            <person name="Zeng Q."/>
            <person name="Crawford M."/>
            <person name="Antoine C."/>
            <person name="Devon K."/>
            <person name="Galgiani J."/>
            <person name="Orsborn K."/>
            <person name="Lewis M.L."/>
            <person name="Nusbaum C."/>
            <person name="Galagan J."/>
            <person name="Birren B."/>
        </authorList>
    </citation>
    <scope>NUCLEOTIDE SEQUENCE [LARGE SCALE GENOMIC DNA]</scope>
    <source>
        <strain evidence="2 3">RMSCC 3488</strain>
    </source>
</reference>
<proteinExistence type="predicted"/>
<evidence type="ECO:0000313" key="3">
    <source>
        <dbReference type="Proteomes" id="UP000054567"/>
    </source>
</evidence>
<protein>
    <submittedName>
        <fullName evidence="2">Uncharacterized protein</fullName>
    </submittedName>
</protein>
<sequence>MLKANQKQLQVMSTSRNERAYRCCFIPNAQHDLDEKSPEVFQSIEQFLAFHKAHQNGLQGLKEQQGAGGWGPPDFWDATRRPIGRVHGAFYRQSTRHEEKIGALVANVVLALRSLGSVSAALTCIHYLHLGTLEEAQSLLDALIIVSNLRDGMTFLLFPTCIMEPMDRAKDRSTRLISGRLSPRATLRARLASCWDLSAPPSIYSASSTRESPASRALQSSGGLSGAKPAAGSDLVEPQWPAQRGLACNSCCNTALRVRPAGVVIGLSALQRAVSSMPTSVTSRDPWSPAPRSKDWDDAT</sequence>
<name>A0A0J6F9M7_COCPO</name>
<evidence type="ECO:0000256" key="1">
    <source>
        <dbReference type="SAM" id="MobiDB-lite"/>
    </source>
</evidence>
<organism evidence="2 3">
    <name type="scientific">Coccidioides posadasii RMSCC 3488</name>
    <dbReference type="NCBI Taxonomy" id="454284"/>
    <lineage>
        <taxon>Eukaryota</taxon>
        <taxon>Fungi</taxon>
        <taxon>Dikarya</taxon>
        <taxon>Ascomycota</taxon>
        <taxon>Pezizomycotina</taxon>
        <taxon>Eurotiomycetes</taxon>
        <taxon>Eurotiomycetidae</taxon>
        <taxon>Onygenales</taxon>
        <taxon>Onygenaceae</taxon>
        <taxon>Coccidioides</taxon>
    </lineage>
</organism>
<feature type="region of interest" description="Disordered" evidence="1">
    <location>
        <begin position="204"/>
        <end position="235"/>
    </location>
</feature>
<dbReference type="AlphaFoldDB" id="A0A0J6F9M7"/>
<reference evidence="3" key="2">
    <citation type="journal article" date="2009" name="Genome Res.">
        <title>Comparative genomic analyses of the human fungal pathogens Coccidioides and their relatives.</title>
        <authorList>
            <person name="Sharpton T.J."/>
            <person name="Stajich J.E."/>
            <person name="Rounsley S.D."/>
            <person name="Gardner M.J."/>
            <person name="Wortman J.R."/>
            <person name="Jordar V.S."/>
            <person name="Maiti R."/>
            <person name="Kodira C.D."/>
            <person name="Neafsey D.E."/>
            <person name="Zeng Q."/>
            <person name="Hung C.-Y."/>
            <person name="McMahan C."/>
            <person name="Muszewska A."/>
            <person name="Grynberg M."/>
            <person name="Mandel M.A."/>
            <person name="Kellner E.M."/>
            <person name="Barker B.M."/>
            <person name="Galgiani J.N."/>
            <person name="Orbach M.J."/>
            <person name="Kirkland T.N."/>
            <person name="Cole G.T."/>
            <person name="Henn M.R."/>
            <person name="Birren B.W."/>
            <person name="Taylor J.W."/>
        </authorList>
    </citation>
    <scope>NUCLEOTIDE SEQUENCE [LARGE SCALE GENOMIC DNA]</scope>
    <source>
        <strain evidence="3">RMSCC 3488</strain>
    </source>
</reference>
<feature type="region of interest" description="Disordered" evidence="1">
    <location>
        <begin position="275"/>
        <end position="300"/>
    </location>
</feature>
<evidence type="ECO:0000313" key="2">
    <source>
        <dbReference type="EMBL" id="KMM65644.1"/>
    </source>
</evidence>
<dbReference type="EMBL" id="DS268109">
    <property type="protein sequence ID" value="KMM65644.1"/>
    <property type="molecule type" value="Genomic_DNA"/>
</dbReference>
<accession>A0A0J6F9M7</accession>
<feature type="compositionally biased region" description="Polar residues" evidence="1">
    <location>
        <begin position="275"/>
        <end position="285"/>
    </location>
</feature>
<reference evidence="3" key="3">
    <citation type="journal article" date="2010" name="Genome Res.">
        <title>Population genomic sequencing of Coccidioides fungi reveals recent hybridization and transposon control.</title>
        <authorList>
            <person name="Neafsey D.E."/>
            <person name="Barker B.M."/>
            <person name="Sharpton T.J."/>
            <person name="Stajich J.E."/>
            <person name="Park D.J."/>
            <person name="Whiston E."/>
            <person name="Hung C.-Y."/>
            <person name="McMahan C."/>
            <person name="White J."/>
            <person name="Sykes S."/>
            <person name="Heiman D."/>
            <person name="Young S."/>
            <person name="Zeng Q."/>
            <person name="Abouelleil A."/>
            <person name="Aftuck L."/>
            <person name="Bessette D."/>
            <person name="Brown A."/>
            <person name="FitzGerald M."/>
            <person name="Lui A."/>
            <person name="Macdonald J.P."/>
            <person name="Priest M."/>
            <person name="Orbach M.J."/>
            <person name="Galgiani J.N."/>
            <person name="Kirkland T.N."/>
            <person name="Cole G.T."/>
            <person name="Birren B.W."/>
            <person name="Henn M.R."/>
            <person name="Taylor J.W."/>
            <person name="Rounsley S.D."/>
        </authorList>
    </citation>
    <scope>NUCLEOTIDE SEQUENCE [LARGE SCALE GENOMIC DNA]</scope>
    <source>
        <strain evidence="3">RMSCC 3488</strain>
    </source>
</reference>
<dbReference type="VEuPathDB" id="FungiDB:CPAG_01991"/>
<dbReference type="Proteomes" id="UP000054567">
    <property type="component" value="Unassembled WGS sequence"/>
</dbReference>
<feature type="compositionally biased region" description="Polar residues" evidence="1">
    <location>
        <begin position="204"/>
        <end position="222"/>
    </location>
</feature>
<gene>
    <name evidence="2" type="ORF">CPAG_01991</name>
</gene>